<comment type="caution">
    <text evidence="4">The sequence shown here is derived from an EMBL/GenBank/DDBJ whole genome shotgun (WGS) entry which is preliminary data.</text>
</comment>
<evidence type="ECO:0000256" key="1">
    <source>
        <dbReference type="SAM" id="MobiDB-lite"/>
    </source>
</evidence>
<name>A0ABV8BR45_9PSEU</name>
<feature type="chain" id="PRO_5045888144" description="MYXO-CTERM domain-containing protein" evidence="3">
    <location>
        <begin position="20"/>
        <end position="97"/>
    </location>
</feature>
<evidence type="ECO:0000313" key="5">
    <source>
        <dbReference type="Proteomes" id="UP001595690"/>
    </source>
</evidence>
<keyword evidence="2" id="KW-0812">Transmembrane</keyword>
<accession>A0ABV8BR45</accession>
<evidence type="ECO:0000313" key="4">
    <source>
        <dbReference type="EMBL" id="MFC3891795.1"/>
    </source>
</evidence>
<organism evidence="4 5">
    <name type="scientific">Lentzea rhizosphaerae</name>
    <dbReference type="NCBI Taxonomy" id="2041025"/>
    <lineage>
        <taxon>Bacteria</taxon>
        <taxon>Bacillati</taxon>
        <taxon>Actinomycetota</taxon>
        <taxon>Actinomycetes</taxon>
        <taxon>Pseudonocardiales</taxon>
        <taxon>Pseudonocardiaceae</taxon>
        <taxon>Lentzea</taxon>
    </lineage>
</organism>
<keyword evidence="3" id="KW-0732">Signal</keyword>
<keyword evidence="5" id="KW-1185">Reference proteome</keyword>
<dbReference type="Proteomes" id="UP001595690">
    <property type="component" value="Unassembled WGS sequence"/>
</dbReference>
<evidence type="ECO:0000256" key="3">
    <source>
        <dbReference type="SAM" id="SignalP"/>
    </source>
</evidence>
<evidence type="ECO:0008006" key="6">
    <source>
        <dbReference type="Google" id="ProtNLM"/>
    </source>
</evidence>
<feature type="compositionally biased region" description="Polar residues" evidence="1">
    <location>
        <begin position="35"/>
        <end position="50"/>
    </location>
</feature>
<dbReference type="EMBL" id="JBHRZI010000011">
    <property type="protein sequence ID" value="MFC3891795.1"/>
    <property type="molecule type" value="Genomic_DNA"/>
</dbReference>
<feature type="region of interest" description="Disordered" evidence="1">
    <location>
        <begin position="35"/>
        <end position="59"/>
    </location>
</feature>
<reference evidence="5" key="1">
    <citation type="journal article" date="2019" name="Int. J. Syst. Evol. Microbiol.">
        <title>The Global Catalogue of Microorganisms (GCM) 10K type strain sequencing project: providing services to taxonomists for standard genome sequencing and annotation.</title>
        <authorList>
            <consortium name="The Broad Institute Genomics Platform"/>
            <consortium name="The Broad Institute Genome Sequencing Center for Infectious Disease"/>
            <person name="Wu L."/>
            <person name="Ma J."/>
        </authorList>
    </citation>
    <scope>NUCLEOTIDE SEQUENCE [LARGE SCALE GENOMIC DNA]</scope>
    <source>
        <strain evidence="5">CGMCC 4.7405</strain>
    </source>
</reference>
<keyword evidence="2" id="KW-0472">Membrane</keyword>
<dbReference type="RefSeq" id="WP_382371352.1">
    <property type="nucleotide sequence ID" value="NZ_JBHRZI010000011.1"/>
</dbReference>
<proteinExistence type="predicted"/>
<keyword evidence="2" id="KW-1133">Transmembrane helix</keyword>
<evidence type="ECO:0000256" key="2">
    <source>
        <dbReference type="SAM" id="Phobius"/>
    </source>
</evidence>
<protein>
    <recommendedName>
        <fullName evidence="6">MYXO-CTERM domain-containing protein</fullName>
    </recommendedName>
</protein>
<sequence>MSRLLLACVFALMSVVGFAAGATAQEAANAPVPVAQQTTVNPAPSVNAPQEPSPEERAETKRKLWMGGIAVLLFVLVYYRNKKRWAAWRKDRAAKKG</sequence>
<feature type="transmembrane region" description="Helical" evidence="2">
    <location>
        <begin position="64"/>
        <end position="80"/>
    </location>
</feature>
<feature type="signal peptide" evidence="3">
    <location>
        <begin position="1"/>
        <end position="19"/>
    </location>
</feature>
<gene>
    <name evidence="4" type="ORF">ACFOWZ_09915</name>
</gene>